<name>A0A023X3L3_RUBRA</name>
<dbReference type="EMBL" id="JAWXXX010000001">
    <property type="protein sequence ID" value="MDX5893992.1"/>
    <property type="molecule type" value="Genomic_DNA"/>
</dbReference>
<gene>
    <name evidence="2" type="ORF">RradSPS_1302</name>
    <name evidence="3" type="ORF">SIL72_08125</name>
</gene>
<protein>
    <submittedName>
        <fullName evidence="3">Thiamine-binding protein</fullName>
    </submittedName>
</protein>
<organism evidence="2 4">
    <name type="scientific">Rubrobacter radiotolerans</name>
    <name type="common">Arthrobacter radiotolerans</name>
    <dbReference type="NCBI Taxonomy" id="42256"/>
    <lineage>
        <taxon>Bacteria</taxon>
        <taxon>Bacillati</taxon>
        <taxon>Actinomycetota</taxon>
        <taxon>Rubrobacteria</taxon>
        <taxon>Rubrobacterales</taxon>
        <taxon>Rubrobacteraceae</taxon>
        <taxon>Rubrobacter</taxon>
    </lineage>
</organism>
<dbReference type="KEGG" id="rrd:RradSPS_1302"/>
<dbReference type="Proteomes" id="UP000025229">
    <property type="component" value="Chromosome"/>
</dbReference>
<proteinExistence type="predicted"/>
<evidence type="ECO:0000313" key="2">
    <source>
        <dbReference type="EMBL" id="AHY46585.1"/>
    </source>
</evidence>
<evidence type="ECO:0000313" key="4">
    <source>
        <dbReference type="Proteomes" id="UP000025229"/>
    </source>
</evidence>
<dbReference type="AlphaFoldDB" id="A0A023X3L3"/>
<dbReference type="SUPFAM" id="SSF89957">
    <property type="entry name" value="MTH1187/YkoF-like"/>
    <property type="match status" value="1"/>
</dbReference>
<reference evidence="3" key="2">
    <citation type="submission" date="2023-11" db="EMBL/GenBank/DDBJ databases">
        <title>MicrobeMod: A computational toolkit for identifying prokaryotic methylation and restriction-modification with nanopore sequencing.</title>
        <authorList>
            <person name="Crits-Christoph A."/>
            <person name="Kang S.C."/>
            <person name="Lee H."/>
            <person name="Ostrov N."/>
        </authorList>
    </citation>
    <scope>NUCLEOTIDE SEQUENCE</scope>
    <source>
        <strain evidence="3">ATCC 51242</strain>
    </source>
</reference>
<dbReference type="OrthoDB" id="9554294at2"/>
<dbReference type="EMBL" id="CP007514">
    <property type="protein sequence ID" value="AHY46585.1"/>
    <property type="molecule type" value="Genomic_DNA"/>
</dbReference>
<evidence type="ECO:0000313" key="3">
    <source>
        <dbReference type="EMBL" id="MDX5893992.1"/>
    </source>
</evidence>
<dbReference type="STRING" id="42256.RradSPS_1302"/>
<keyword evidence="4" id="KW-1185">Reference proteome</keyword>
<evidence type="ECO:0000256" key="1">
    <source>
        <dbReference type="SAM" id="MobiDB-lite"/>
    </source>
</evidence>
<reference evidence="2 4" key="1">
    <citation type="submission" date="2014-03" db="EMBL/GenBank/DDBJ databases">
        <title>Complete genome sequence of the Radio-Resistant Rubrobacter radiotolerans RSPS-4.</title>
        <authorList>
            <person name="Egas C.C."/>
            <person name="Barroso C.C."/>
            <person name="Froufe H.J.C."/>
            <person name="Pacheco J.J."/>
            <person name="Albuquerque L.L."/>
            <person name="da Costa M.M.S."/>
        </authorList>
    </citation>
    <scope>NUCLEOTIDE SEQUENCE [LARGE SCALE GENOMIC DNA]</scope>
    <source>
        <strain evidence="2 4">RSPS-4</strain>
    </source>
</reference>
<feature type="region of interest" description="Disordered" evidence="1">
    <location>
        <begin position="1"/>
        <end position="25"/>
    </location>
</feature>
<accession>A0A023X3L3</accession>
<dbReference type="Gene3D" id="3.30.70.930">
    <property type="match status" value="1"/>
</dbReference>
<dbReference type="HOGENOM" id="CLU_2384344_0_0_11"/>
<dbReference type="Proteomes" id="UP001281130">
    <property type="component" value="Unassembled WGS sequence"/>
</dbReference>
<sequence>MPAYERAELTAELTVTPDDRAEKSPGEQVAVAKEAAGGTGLAHEAGPETINLAGGRAEVLDALRPVFEAAFDAGAKSVEVKVEAEDDADRFPEG</sequence>
<dbReference type="RefSeq" id="WP_038681503.1">
    <property type="nucleotide sequence ID" value="NZ_CP007514.1"/>
</dbReference>
<dbReference type="InterPro" id="IPR029756">
    <property type="entry name" value="MTH1187/YkoF-like"/>
</dbReference>